<dbReference type="EMBL" id="DXCL01000043">
    <property type="protein sequence ID" value="HIZ04050.1"/>
    <property type="molecule type" value="Genomic_DNA"/>
</dbReference>
<sequence length="219" mass="23336">MLILFALLIAAVSGIFFFSAKKIGVSLPVYLLAAEPAGGESEESVSAKGGAGIDYEDAGTNYTLYACYYGQEDAQTVLMRLRAAGENVVLLAKEGGTLYFRGRAERGAGKTVSELITAAYVCSEALYAVANRLEAGGIGQSAAKEGIREPLRVLSQVFEGAREAKLANKKKFRDFFTFDETLSAAAETALSGSVTAGAARRLQAMLCVYYLSAFEIFDK</sequence>
<name>A0A9D2IDL3_9FIRM</name>
<evidence type="ECO:0000313" key="2">
    <source>
        <dbReference type="Proteomes" id="UP000824132"/>
    </source>
</evidence>
<reference evidence="1" key="2">
    <citation type="submission" date="2021-04" db="EMBL/GenBank/DDBJ databases">
        <authorList>
            <person name="Gilroy R."/>
        </authorList>
    </citation>
    <scope>NUCLEOTIDE SEQUENCE</scope>
    <source>
        <strain evidence="1">CHK187-5294</strain>
    </source>
</reference>
<protein>
    <submittedName>
        <fullName evidence="1">Uncharacterized protein</fullName>
    </submittedName>
</protein>
<gene>
    <name evidence="1" type="ORF">H9727_07170</name>
</gene>
<dbReference type="Proteomes" id="UP000824132">
    <property type="component" value="Unassembled WGS sequence"/>
</dbReference>
<organism evidence="1 2">
    <name type="scientific">Candidatus Borkfalkia avistercoris</name>
    <dbReference type="NCBI Taxonomy" id="2838504"/>
    <lineage>
        <taxon>Bacteria</taxon>
        <taxon>Bacillati</taxon>
        <taxon>Bacillota</taxon>
        <taxon>Clostridia</taxon>
        <taxon>Christensenellales</taxon>
        <taxon>Christensenellaceae</taxon>
        <taxon>Candidatus Borkfalkia</taxon>
    </lineage>
</organism>
<evidence type="ECO:0000313" key="1">
    <source>
        <dbReference type="EMBL" id="HIZ04050.1"/>
    </source>
</evidence>
<dbReference type="AlphaFoldDB" id="A0A9D2IDL3"/>
<proteinExistence type="predicted"/>
<comment type="caution">
    <text evidence="1">The sequence shown here is derived from an EMBL/GenBank/DDBJ whole genome shotgun (WGS) entry which is preliminary data.</text>
</comment>
<accession>A0A9D2IDL3</accession>
<reference evidence="1" key="1">
    <citation type="journal article" date="2021" name="PeerJ">
        <title>Extensive microbial diversity within the chicken gut microbiome revealed by metagenomics and culture.</title>
        <authorList>
            <person name="Gilroy R."/>
            <person name="Ravi A."/>
            <person name="Getino M."/>
            <person name="Pursley I."/>
            <person name="Horton D.L."/>
            <person name="Alikhan N.F."/>
            <person name="Baker D."/>
            <person name="Gharbi K."/>
            <person name="Hall N."/>
            <person name="Watson M."/>
            <person name="Adriaenssens E.M."/>
            <person name="Foster-Nyarko E."/>
            <person name="Jarju S."/>
            <person name="Secka A."/>
            <person name="Antonio M."/>
            <person name="Oren A."/>
            <person name="Chaudhuri R.R."/>
            <person name="La Ragione R."/>
            <person name="Hildebrand F."/>
            <person name="Pallen M.J."/>
        </authorList>
    </citation>
    <scope>NUCLEOTIDE SEQUENCE</scope>
    <source>
        <strain evidence="1">CHK187-5294</strain>
    </source>
</reference>